<organism evidence="1 2">
    <name type="scientific">Tritrichomonas musculus</name>
    <dbReference type="NCBI Taxonomy" id="1915356"/>
    <lineage>
        <taxon>Eukaryota</taxon>
        <taxon>Metamonada</taxon>
        <taxon>Parabasalia</taxon>
        <taxon>Tritrichomonadida</taxon>
        <taxon>Tritrichomonadidae</taxon>
        <taxon>Tritrichomonas</taxon>
    </lineage>
</organism>
<reference evidence="1 2" key="1">
    <citation type="submission" date="2024-04" db="EMBL/GenBank/DDBJ databases">
        <title>Tritrichomonas musculus Genome.</title>
        <authorList>
            <person name="Alves-Ferreira E."/>
            <person name="Grigg M."/>
            <person name="Lorenzi H."/>
            <person name="Galac M."/>
        </authorList>
    </citation>
    <scope>NUCLEOTIDE SEQUENCE [LARGE SCALE GENOMIC DNA]</scope>
    <source>
        <strain evidence="1 2">EAF2021</strain>
    </source>
</reference>
<gene>
    <name evidence="1" type="ORF">M9Y10_000593</name>
</gene>
<comment type="caution">
    <text evidence="1">The sequence shown here is derived from an EMBL/GenBank/DDBJ whole genome shotgun (WGS) entry which is preliminary data.</text>
</comment>
<evidence type="ECO:0000313" key="1">
    <source>
        <dbReference type="EMBL" id="KAK8898310.1"/>
    </source>
</evidence>
<dbReference type="EMBL" id="JAPFFF010000001">
    <property type="protein sequence ID" value="KAK8898310.1"/>
    <property type="molecule type" value="Genomic_DNA"/>
</dbReference>
<proteinExistence type="predicted"/>
<protein>
    <submittedName>
        <fullName evidence="1">Uncharacterized protein</fullName>
    </submittedName>
</protein>
<keyword evidence="2" id="KW-1185">Reference proteome</keyword>
<sequence>MKGLNVTNIDNFIFGTEEEDKTEKEYSHQSKKWPLEHFGVADLWKSFDQTAFSECFLLKHVVFNPPYSLMNTSKSDFEKCKSLIDIIMLFFY</sequence>
<evidence type="ECO:0000313" key="2">
    <source>
        <dbReference type="Proteomes" id="UP001470230"/>
    </source>
</evidence>
<dbReference type="Proteomes" id="UP001470230">
    <property type="component" value="Unassembled WGS sequence"/>
</dbReference>
<name>A0ABR2L7S1_9EUKA</name>
<accession>A0ABR2L7S1</accession>